<feature type="transmembrane region" description="Helical" evidence="3">
    <location>
        <begin position="200"/>
        <end position="218"/>
    </location>
</feature>
<dbReference type="GO" id="GO:0003677">
    <property type="term" value="F:DNA binding"/>
    <property type="evidence" value="ECO:0007669"/>
    <property type="project" value="UniProtKB-KW"/>
</dbReference>
<feature type="region of interest" description="Disordered" evidence="2">
    <location>
        <begin position="71"/>
        <end position="96"/>
    </location>
</feature>
<evidence type="ECO:0000313" key="6">
    <source>
        <dbReference type="EMBL" id="QKO30086.1"/>
    </source>
</evidence>
<dbReference type="InterPro" id="IPR010982">
    <property type="entry name" value="Lambda_DNA-bd_dom_sf"/>
</dbReference>
<evidence type="ECO:0000256" key="1">
    <source>
        <dbReference type="ARBA" id="ARBA00023125"/>
    </source>
</evidence>
<dbReference type="Proteomes" id="UP000509623">
    <property type="component" value="Chromosome"/>
</dbReference>
<reference evidence="6" key="2">
    <citation type="journal article" date="2021" name="Appl. Environ. Microbiol.">
        <title>Adaptability of a Caproate-Producing Bacterium Contributes to Its Dominance in an Anaerobic Fermentation System.</title>
        <authorList>
            <person name="Wang H."/>
            <person name="Gu Y."/>
            <person name="Zhou W."/>
            <person name="Zhao D."/>
            <person name="Qiao Z."/>
            <person name="Zheng J."/>
            <person name="Gao J."/>
            <person name="Chen X."/>
            <person name="Ren C."/>
            <person name="Xu Y."/>
        </authorList>
    </citation>
    <scope>NUCLEOTIDE SEQUENCE</scope>
    <source>
        <strain evidence="6">JNU-WLY1368</strain>
    </source>
</reference>
<feature type="transmembrane region" description="Helical" evidence="3">
    <location>
        <begin position="140"/>
        <end position="159"/>
    </location>
</feature>
<dbReference type="InterPro" id="IPR001387">
    <property type="entry name" value="Cro/C1-type_HTH"/>
</dbReference>
<reference evidence="7 8" key="1">
    <citation type="submission" date="2019-11" db="EMBL/GenBank/DDBJ databases">
        <authorList>
            <person name="Ren C."/>
            <person name="Wang H."/>
            <person name="Xu Y."/>
        </authorList>
    </citation>
    <scope>NUCLEOTIDE SEQUENCE [LARGE SCALE GENOMIC DNA]</scope>
    <source>
        <strain evidence="8">JNU-WLY1368</strain>
        <strain evidence="5 7">LBM 19010</strain>
    </source>
</reference>
<feature type="transmembrane region" description="Helical" evidence="3">
    <location>
        <begin position="111"/>
        <end position="134"/>
    </location>
</feature>
<organism evidence="5 7">
    <name type="scientific">Caproicibacterium lactatifermentans</name>
    <dbReference type="NCBI Taxonomy" id="2666138"/>
    <lineage>
        <taxon>Bacteria</taxon>
        <taxon>Bacillati</taxon>
        <taxon>Bacillota</taxon>
        <taxon>Clostridia</taxon>
        <taxon>Eubacteriales</taxon>
        <taxon>Oscillospiraceae</taxon>
        <taxon>Caproicibacterium</taxon>
    </lineage>
</organism>
<keyword evidence="3" id="KW-0472">Membrane</keyword>
<dbReference type="SMART" id="SM00530">
    <property type="entry name" value="HTH_XRE"/>
    <property type="match status" value="1"/>
</dbReference>
<feature type="compositionally biased region" description="Polar residues" evidence="2">
    <location>
        <begin position="72"/>
        <end position="89"/>
    </location>
</feature>
<keyword evidence="3" id="KW-0812">Transmembrane</keyword>
<evidence type="ECO:0000259" key="4">
    <source>
        <dbReference type="PROSITE" id="PS50943"/>
    </source>
</evidence>
<evidence type="ECO:0000313" key="8">
    <source>
        <dbReference type="Proteomes" id="UP000509623"/>
    </source>
</evidence>
<evidence type="ECO:0000313" key="5">
    <source>
        <dbReference type="EMBL" id="QKN23232.1"/>
    </source>
</evidence>
<dbReference type="KEGG" id="clf:GJQ69_01255"/>
<dbReference type="Proteomes" id="UP000501316">
    <property type="component" value="Chromosome"/>
</dbReference>
<proteinExistence type="predicted"/>
<dbReference type="EMBL" id="CP046051">
    <property type="protein sequence ID" value="QKN23232.1"/>
    <property type="molecule type" value="Genomic_DNA"/>
</dbReference>
<dbReference type="PANTHER" id="PTHR46558:SF13">
    <property type="entry name" value="HTH-TYPE TRANSCRIPTIONAL REGULATOR IMMR"/>
    <property type="match status" value="1"/>
</dbReference>
<evidence type="ECO:0000256" key="2">
    <source>
        <dbReference type="SAM" id="MobiDB-lite"/>
    </source>
</evidence>
<evidence type="ECO:0000313" key="7">
    <source>
        <dbReference type="Proteomes" id="UP000501316"/>
    </source>
</evidence>
<reference evidence="6" key="3">
    <citation type="journal article" date="2022" name="Int. J. Syst. Evol. Microbiol.">
        <title>Caproicibacterium lactatifermentans sp. nov., isolated from pit clay used for the production of Chinese strong aroma-type liquor.</title>
        <authorList>
            <person name="Wang H."/>
            <person name="Gu Y."/>
            <person name="Zhao D."/>
            <person name="Qiao Z."/>
            <person name="Zheng J."/>
            <person name="Gao J."/>
            <person name="Ren C."/>
            <person name="Xu Y."/>
        </authorList>
    </citation>
    <scope>NUCLEOTIDE SEQUENCE</scope>
    <source>
        <strain evidence="6">JNU-WLY1368</strain>
    </source>
</reference>
<dbReference type="SUPFAM" id="SSF47413">
    <property type="entry name" value="lambda repressor-like DNA-binding domains"/>
    <property type="match status" value="1"/>
</dbReference>
<keyword evidence="3" id="KW-1133">Transmembrane helix</keyword>
<keyword evidence="8" id="KW-1185">Reference proteome</keyword>
<evidence type="ECO:0000256" key="3">
    <source>
        <dbReference type="SAM" id="Phobius"/>
    </source>
</evidence>
<dbReference type="Gene3D" id="1.10.260.40">
    <property type="entry name" value="lambda repressor-like DNA-binding domains"/>
    <property type="match status" value="1"/>
</dbReference>
<dbReference type="PROSITE" id="PS50943">
    <property type="entry name" value="HTH_CROC1"/>
    <property type="match status" value="1"/>
</dbReference>
<dbReference type="Pfam" id="PF01381">
    <property type="entry name" value="HTH_3"/>
    <property type="match status" value="1"/>
</dbReference>
<dbReference type="AlphaFoldDB" id="A0A859DR18"/>
<keyword evidence="1" id="KW-0238">DNA-binding</keyword>
<name>A0A859DR18_9FIRM</name>
<feature type="transmembrane region" description="Helical" evidence="3">
    <location>
        <begin position="171"/>
        <end position="194"/>
    </location>
</feature>
<gene>
    <name evidence="5" type="ORF">GJQ69_01255</name>
    <name evidence="6" type="ORF">GKP14_03095</name>
</gene>
<feature type="domain" description="HTH cro/C1-type" evidence="4">
    <location>
        <begin position="9"/>
        <end position="63"/>
    </location>
</feature>
<protein>
    <submittedName>
        <fullName evidence="5">Helix-turn-helix domain-containing protein</fullName>
    </submittedName>
</protein>
<sequence length="220" mass="24619">MNIEIANRLVQLRKKNGFSQEELAARLGISRQAVSKWERAESSPDTDNLILLARLYHISLDDLLKTDDPVESAQNTAQSEAPNWASTVPPSGPVDNVQPGTSEFSPALQNFIAAALLLAALLLQLLFIVIPPLNSLAESFFSPATALIYLILGCCFHLWHPGWLVFFMIPAFYAGITGAYPILVTILFLLLGFYRDKWHPAWILFTTIPIFYKLADYLHF</sequence>
<dbReference type="EMBL" id="CP046161">
    <property type="protein sequence ID" value="QKO30086.1"/>
    <property type="molecule type" value="Genomic_DNA"/>
</dbReference>
<dbReference type="CDD" id="cd00093">
    <property type="entry name" value="HTH_XRE"/>
    <property type="match status" value="1"/>
</dbReference>
<dbReference type="RefSeq" id="WP_174192764.1">
    <property type="nucleotide sequence ID" value="NZ_CP046051.1"/>
</dbReference>
<accession>A0A859DR18</accession>
<dbReference type="PANTHER" id="PTHR46558">
    <property type="entry name" value="TRACRIPTIONAL REGULATORY PROTEIN-RELATED-RELATED"/>
    <property type="match status" value="1"/>
</dbReference>